<comment type="subcellular location">
    <subcellularLocation>
        <location evidence="2">Cytoplasm</location>
    </subcellularLocation>
    <subcellularLocation>
        <location evidence="1">Nucleus</location>
    </subcellularLocation>
</comment>
<gene>
    <name evidence="6" type="ORF">OAUR00152_LOCUS37485</name>
</gene>
<dbReference type="Pfam" id="PF14811">
    <property type="entry name" value="TPD"/>
    <property type="match status" value="1"/>
</dbReference>
<sequence>MSDQLPDDAILGSRRLPAPEKAVCQAKSSSEEIELGCRRKKPHQNHALSFSTLLASCLWLFAIEVVEGLIHRPPLAGRSSLSGILLAAQLRSGSTGDASLPPAEEEAAPAFLPEYTGVDVQFDWELAGRPIPLAAERALLESGVLWRRGEFNRIEGRRVAEVEAKCRELGMTRDQGFFVRKQLAVTKVMRNTWKLKGENFDNVEREFSKRRRTLLQLGRDLDLPPVSIFRAVLRQRVDVTYPDMLHRDKKQLVKSVISADDAGADLGHSLLTEWENEQLQTAKEFDIIGYSAVASEIESNKWEEAIYTFLDDRDVNYLAEDDMRAVGSRITPDCLLLDDCVINGREVRWIDAKNYYGSGLRESNGMMNKMKKQIAKYEAEFGGSGAIVFKHGFSQKFTRTLPSTLFLDSGPLHLR</sequence>
<evidence type="ECO:0000256" key="3">
    <source>
        <dbReference type="ARBA" id="ARBA00022490"/>
    </source>
</evidence>
<evidence type="ECO:0000256" key="2">
    <source>
        <dbReference type="ARBA" id="ARBA00004496"/>
    </source>
</evidence>
<keyword evidence="4" id="KW-0539">Nucleus</keyword>
<dbReference type="AlphaFoldDB" id="A0A7S4K148"/>
<protein>
    <recommendedName>
        <fullName evidence="5">CDAN1-interacting nuclease 1</fullName>
    </recommendedName>
</protein>
<proteinExistence type="predicted"/>
<evidence type="ECO:0000256" key="1">
    <source>
        <dbReference type="ARBA" id="ARBA00004123"/>
    </source>
</evidence>
<dbReference type="PANTHER" id="PTHR31661">
    <property type="entry name" value="SIMILAR TO CDNA SEQUENCE BC052040"/>
    <property type="match status" value="1"/>
</dbReference>
<dbReference type="InterPro" id="IPR029404">
    <property type="entry name" value="CDIN1"/>
</dbReference>
<dbReference type="GO" id="GO:0005737">
    <property type="term" value="C:cytoplasm"/>
    <property type="evidence" value="ECO:0007669"/>
    <property type="project" value="UniProtKB-SubCell"/>
</dbReference>
<dbReference type="GO" id="GO:0005634">
    <property type="term" value="C:nucleus"/>
    <property type="evidence" value="ECO:0007669"/>
    <property type="project" value="UniProtKB-SubCell"/>
</dbReference>
<accession>A0A7S4K148</accession>
<keyword evidence="3" id="KW-0963">Cytoplasm</keyword>
<reference evidence="6" key="1">
    <citation type="submission" date="2021-01" db="EMBL/GenBank/DDBJ databases">
        <authorList>
            <person name="Corre E."/>
            <person name="Pelletier E."/>
            <person name="Niang G."/>
            <person name="Scheremetjew M."/>
            <person name="Finn R."/>
            <person name="Kale V."/>
            <person name="Holt S."/>
            <person name="Cochrane G."/>
            <person name="Meng A."/>
            <person name="Brown T."/>
            <person name="Cohen L."/>
        </authorList>
    </citation>
    <scope>NUCLEOTIDE SEQUENCE</scope>
    <source>
        <strain evidence="6">Isolate 1302-5</strain>
    </source>
</reference>
<evidence type="ECO:0000256" key="4">
    <source>
        <dbReference type="ARBA" id="ARBA00023242"/>
    </source>
</evidence>
<evidence type="ECO:0000313" key="6">
    <source>
        <dbReference type="EMBL" id="CAE2280740.1"/>
    </source>
</evidence>
<organism evidence="6">
    <name type="scientific">Odontella aurita</name>
    <dbReference type="NCBI Taxonomy" id="265563"/>
    <lineage>
        <taxon>Eukaryota</taxon>
        <taxon>Sar</taxon>
        <taxon>Stramenopiles</taxon>
        <taxon>Ochrophyta</taxon>
        <taxon>Bacillariophyta</taxon>
        <taxon>Mediophyceae</taxon>
        <taxon>Biddulphiophycidae</taxon>
        <taxon>Eupodiscales</taxon>
        <taxon>Odontellaceae</taxon>
        <taxon>Odontella</taxon>
    </lineage>
</organism>
<dbReference type="EMBL" id="HBKQ01054629">
    <property type="protein sequence ID" value="CAE2280740.1"/>
    <property type="molecule type" value="Transcribed_RNA"/>
</dbReference>
<dbReference type="PANTHER" id="PTHR31661:SF1">
    <property type="entry name" value="CDAN1-INTERACTING NUCLEASE 1"/>
    <property type="match status" value="1"/>
</dbReference>
<name>A0A7S4K148_9STRA</name>
<evidence type="ECO:0000256" key="5">
    <source>
        <dbReference type="ARBA" id="ARBA00023480"/>
    </source>
</evidence>